<organism evidence="1">
    <name type="scientific">Anguilla anguilla</name>
    <name type="common">European freshwater eel</name>
    <name type="synonym">Muraena anguilla</name>
    <dbReference type="NCBI Taxonomy" id="7936"/>
    <lineage>
        <taxon>Eukaryota</taxon>
        <taxon>Metazoa</taxon>
        <taxon>Chordata</taxon>
        <taxon>Craniata</taxon>
        <taxon>Vertebrata</taxon>
        <taxon>Euteleostomi</taxon>
        <taxon>Actinopterygii</taxon>
        <taxon>Neopterygii</taxon>
        <taxon>Teleostei</taxon>
        <taxon>Anguilliformes</taxon>
        <taxon>Anguillidae</taxon>
        <taxon>Anguilla</taxon>
    </lineage>
</organism>
<proteinExistence type="predicted"/>
<dbReference type="EMBL" id="GBXM01088989">
    <property type="protein sequence ID" value="JAH19588.1"/>
    <property type="molecule type" value="Transcribed_RNA"/>
</dbReference>
<name>A0A0E9QTZ8_ANGAN</name>
<sequence length="29" mass="3562">MFVLGFTFTNTNNRNFHLRPAVFEHYQLF</sequence>
<reference evidence="1" key="1">
    <citation type="submission" date="2014-11" db="EMBL/GenBank/DDBJ databases">
        <authorList>
            <person name="Amaro Gonzalez C."/>
        </authorList>
    </citation>
    <scope>NUCLEOTIDE SEQUENCE</scope>
</reference>
<evidence type="ECO:0000313" key="1">
    <source>
        <dbReference type="EMBL" id="JAH19588.1"/>
    </source>
</evidence>
<protein>
    <submittedName>
        <fullName evidence="1">Uncharacterized protein</fullName>
    </submittedName>
</protein>
<reference evidence="1" key="2">
    <citation type="journal article" date="2015" name="Fish Shellfish Immunol.">
        <title>Early steps in the European eel (Anguilla anguilla)-Vibrio vulnificus interaction in the gills: Role of the RtxA13 toxin.</title>
        <authorList>
            <person name="Callol A."/>
            <person name="Pajuelo D."/>
            <person name="Ebbesson L."/>
            <person name="Teles M."/>
            <person name="MacKenzie S."/>
            <person name="Amaro C."/>
        </authorList>
    </citation>
    <scope>NUCLEOTIDE SEQUENCE</scope>
</reference>
<accession>A0A0E9QTZ8</accession>
<dbReference type="AlphaFoldDB" id="A0A0E9QTZ8"/>